<feature type="transmembrane region" description="Helical" evidence="6">
    <location>
        <begin position="394"/>
        <end position="414"/>
    </location>
</feature>
<feature type="transmembrane region" description="Helical" evidence="6">
    <location>
        <begin position="274"/>
        <end position="294"/>
    </location>
</feature>
<name>A0A2V1KBG7_9ACTO</name>
<evidence type="ECO:0000256" key="6">
    <source>
        <dbReference type="HAMAP-Rule" id="MF_00221"/>
    </source>
</evidence>
<comment type="caution">
    <text evidence="7">The sequence shown here is derived from an EMBL/GenBank/DDBJ whole genome shotgun (WGS) entry which is preliminary data.</text>
</comment>
<feature type="transmembrane region" description="Helical" evidence="6">
    <location>
        <begin position="114"/>
        <end position="132"/>
    </location>
</feature>
<dbReference type="NCBIfam" id="NF037982">
    <property type="entry name" value="Nramp_1"/>
    <property type="match status" value="1"/>
</dbReference>
<proteinExistence type="inferred from homology"/>
<feature type="transmembrane region" description="Helical" evidence="6">
    <location>
        <begin position="314"/>
        <end position="333"/>
    </location>
</feature>
<dbReference type="Pfam" id="PF01566">
    <property type="entry name" value="Nramp"/>
    <property type="match status" value="1"/>
</dbReference>
<evidence type="ECO:0000256" key="5">
    <source>
        <dbReference type="ARBA" id="ARBA00023136"/>
    </source>
</evidence>
<comment type="similarity">
    <text evidence="6">Belongs to the NRAMP family.</text>
</comment>
<sequence length="458" mass="48731">MNEEQVAAGERRKLVRSATGPSLEEINGTVAVAPKDAGFLKSLLSFSGPGALVAVGYMDPGNWVTSIGGGQQFGYLLLSVILISSLVAMLLQYMSAKLGIVTGMDLAQATRAHTGRRLGIALWIATELAIMATDVAEVIGAAIALHLLFGLSLIVGVCLTVFDVLVLLLLMRIGFRKVEAIVATLIVTIVAVFVYEVALASPDMGAVAAGFVPSVQILHHEELILALGIVGATVMPHNLYLHSAIVQSRAYDRTTEDGRAHAVRFATWDSNIQLGAAFFVNCLLLLLGGALFYGKSADLSTFGALYDALGDPQLAGAVASPVLSTLFAVALLASGQNSTITGTLTGQVVMEGFIHMKIPLWMRRVVTRLLAVIPVVICTIVFNGSEVALEQVLVYSQVFLCVALPISMAPLVYFTSSKKIMGERFANKPWVAAAGWLSTIVLTVLNMELIWSLVQDFL</sequence>
<dbReference type="PANTHER" id="PTHR11706">
    <property type="entry name" value="SOLUTE CARRIER PROTEIN FAMILY 11 MEMBER"/>
    <property type="match status" value="1"/>
</dbReference>
<keyword evidence="6" id="KW-1003">Cell membrane</keyword>
<reference evidence="8" key="1">
    <citation type="submission" date="2018-05" db="EMBL/GenBank/DDBJ databases">
        <authorList>
            <person name="Li Y."/>
        </authorList>
    </citation>
    <scope>NUCLEOTIDE SEQUENCE [LARGE SCALE GENOMIC DNA]</scope>
    <source>
        <strain evidence="8">sk1b4</strain>
    </source>
</reference>
<dbReference type="OrthoDB" id="9787548at2"/>
<dbReference type="EMBL" id="QETB01000004">
    <property type="protein sequence ID" value="PWF26281.1"/>
    <property type="molecule type" value="Genomic_DNA"/>
</dbReference>
<dbReference type="HAMAP" id="MF_00221">
    <property type="entry name" value="NRAMP"/>
    <property type="match status" value="1"/>
</dbReference>
<dbReference type="PANTHER" id="PTHR11706:SF33">
    <property type="entry name" value="NATURAL RESISTANCE-ASSOCIATED MACROPHAGE PROTEIN 2"/>
    <property type="match status" value="1"/>
</dbReference>
<dbReference type="Proteomes" id="UP000245283">
    <property type="component" value="Unassembled WGS sequence"/>
</dbReference>
<dbReference type="GO" id="GO:0015293">
    <property type="term" value="F:symporter activity"/>
    <property type="evidence" value="ECO:0007669"/>
    <property type="project" value="UniProtKB-UniRule"/>
</dbReference>
<evidence type="ECO:0000256" key="1">
    <source>
        <dbReference type="ARBA" id="ARBA00004141"/>
    </source>
</evidence>
<keyword evidence="8" id="KW-1185">Reference proteome</keyword>
<feature type="transmembrane region" description="Helical" evidence="6">
    <location>
        <begin position="434"/>
        <end position="454"/>
    </location>
</feature>
<gene>
    <name evidence="6" type="primary">mntH</name>
    <name evidence="7" type="ORF">DD236_08845</name>
</gene>
<feature type="transmembrane region" description="Helical" evidence="6">
    <location>
        <begin position="178"/>
        <end position="195"/>
    </location>
</feature>
<feature type="transmembrane region" description="Helical" evidence="6">
    <location>
        <begin position="223"/>
        <end position="241"/>
    </location>
</feature>
<accession>A0A2V1KBG7</accession>
<keyword evidence="3 6" id="KW-0812">Transmembrane</keyword>
<feature type="transmembrane region" description="Helical" evidence="6">
    <location>
        <begin position="73"/>
        <end position="93"/>
    </location>
</feature>
<dbReference type="GO" id="GO:0015086">
    <property type="term" value="F:cadmium ion transmembrane transporter activity"/>
    <property type="evidence" value="ECO:0007669"/>
    <property type="project" value="TreeGrafter"/>
</dbReference>
<evidence type="ECO:0000313" key="8">
    <source>
        <dbReference type="Proteomes" id="UP000245283"/>
    </source>
</evidence>
<organism evidence="7 8">
    <name type="scientific">Ancrocorticia populi</name>
    <dbReference type="NCBI Taxonomy" id="2175228"/>
    <lineage>
        <taxon>Bacteria</taxon>
        <taxon>Bacillati</taxon>
        <taxon>Actinomycetota</taxon>
        <taxon>Actinomycetes</taxon>
        <taxon>Actinomycetales</taxon>
        <taxon>Actinomycetaceae</taxon>
        <taxon>Ancrocorticia</taxon>
    </lineage>
</organism>
<dbReference type="NCBIfam" id="TIGR01197">
    <property type="entry name" value="nramp"/>
    <property type="match status" value="1"/>
</dbReference>
<dbReference type="GO" id="GO:0034755">
    <property type="term" value="P:iron ion transmembrane transport"/>
    <property type="evidence" value="ECO:0007669"/>
    <property type="project" value="TreeGrafter"/>
</dbReference>
<evidence type="ECO:0000256" key="3">
    <source>
        <dbReference type="ARBA" id="ARBA00022692"/>
    </source>
</evidence>
<dbReference type="GO" id="GO:0005384">
    <property type="term" value="F:manganese ion transmembrane transporter activity"/>
    <property type="evidence" value="ECO:0007669"/>
    <property type="project" value="TreeGrafter"/>
</dbReference>
<dbReference type="NCBIfam" id="NF001923">
    <property type="entry name" value="PRK00701.1"/>
    <property type="match status" value="1"/>
</dbReference>
<comment type="subcellular location">
    <subcellularLocation>
        <location evidence="6">Cell membrane</location>
        <topology evidence="6">Multi-pass membrane protein</topology>
    </subcellularLocation>
    <subcellularLocation>
        <location evidence="1">Membrane</location>
        <topology evidence="1">Multi-pass membrane protein</topology>
    </subcellularLocation>
</comment>
<feature type="transmembrane region" description="Helical" evidence="6">
    <location>
        <begin position="365"/>
        <end position="382"/>
    </location>
</feature>
<dbReference type="AlphaFoldDB" id="A0A2V1KBG7"/>
<dbReference type="InterPro" id="IPR001046">
    <property type="entry name" value="NRAMP_fam"/>
</dbReference>
<keyword evidence="2 6" id="KW-0813">Transport</keyword>
<feature type="transmembrane region" description="Helical" evidence="6">
    <location>
        <begin position="138"/>
        <end position="171"/>
    </location>
</feature>
<dbReference type="GO" id="GO:0046872">
    <property type="term" value="F:metal ion binding"/>
    <property type="evidence" value="ECO:0007669"/>
    <property type="project" value="UniProtKB-UniRule"/>
</dbReference>
<keyword evidence="6" id="KW-0769">Symport</keyword>
<dbReference type="PRINTS" id="PR00447">
    <property type="entry name" value="NATRESASSCMP"/>
</dbReference>
<keyword evidence="5 6" id="KW-0472">Membrane</keyword>
<evidence type="ECO:0000256" key="4">
    <source>
        <dbReference type="ARBA" id="ARBA00022989"/>
    </source>
</evidence>
<evidence type="ECO:0000256" key="2">
    <source>
        <dbReference type="ARBA" id="ARBA00022448"/>
    </source>
</evidence>
<protein>
    <recommendedName>
        <fullName evidence="6">Divalent metal cation transporter MntH</fullName>
    </recommendedName>
</protein>
<dbReference type="GO" id="GO:0005886">
    <property type="term" value="C:plasma membrane"/>
    <property type="evidence" value="ECO:0007669"/>
    <property type="project" value="UniProtKB-SubCell"/>
</dbReference>
<evidence type="ECO:0000313" key="7">
    <source>
        <dbReference type="EMBL" id="PWF26281.1"/>
    </source>
</evidence>
<keyword evidence="4 6" id="KW-1133">Transmembrane helix</keyword>
<keyword evidence="6" id="KW-0406">Ion transport</keyword>
<comment type="function">
    <text evidence="6">H(+)-stimulated, divalent metal cation uptake system.</text>
</comment>